<keyword evidence="3" id="KW-1185">Reference proteome</keyword>
<name>A0ABP0MCG2_9DINO</name>
<feature type="non-terminal residue" evidence="2">
    <location>
        <position position="1"/>
    </location>
</feature>
<feature type="region of interest" description="Disordered" evidence="1">
    <location>
        <begin position="1"/>
        <end position="65"/>
    </location>
</feature>
<evidence type="ECO:0000313" key="3">
    <source>
        <dbReference type="Proteomes" id="UP001642464"/>
    </source>
</evidence>
<comment type="caution">
    <text evidence="2">The sequence shown here is derived from an EMBL/GenBank/DDBJ whole genome shotgun (WGS) entry which is preliminary data.</text>
</comment>
<evidence type="ECO:0000313" key="2">
    <source>
        <dbReference type="EMBL" id="CAK9047814.1"/>
    </source>
</evidence>
<feature type="non-terminal residue" evidence="2">
    <location>
        <position position="65"/>
    </location>
</feature>
<dbReference type="EMBL" id="CAXAMM010020380">
    <property type="protein sequence ID" value="CAK9047814.1"/>
    <property type="molecule type" value="Genomic_DNA"/>
</dbReference>
<reference evidence="2 3" key="1">
    <citation type="submission" date="2024-02" db="EMBL/GenBank/DDBJ databases">
        <authorList>
            <person name="Chen Y."/>
            <person name="Shah S."/>
            <person name="Dougan E. K."/>
            <person name="Thang M."/>
            <person name="Chan C."/>
        </authorList>
    </citation>
    <scope>NUCLEOTIDE SEQUENCE [LARGE SCALE GENOMIC DNA]</scope>
</reference>
<organism evidence="2 3">
    <name type="scientific">Durusdinium trenchii</name>
    <dbReference type="NCBI Taxonomy" id="1381693"/>
    <lineage>
        <taxon>Eukaryota</taxon>
        <taxon>Sar</taxon>
        <taxon>Alveolata</taxon>
        <taxon>Dinophyceae</taxon>
        <taxon>Suessiales</taxon>
        <taxon>Symbiodiniaceae</taxon>
        <taxon>Durusdinium</taxon>
    </lineage>
</organism>
<protein>
    <submittedName>
        <fullName evidence="2">Uncharacterized protein</fullName>
    </submittedName>
</protein>
<sequence>RKADQGGVEPPKYARACAGASGDATPYPCRQHGRQTSTDQAAGPSPRGEGGARDARLARAICPGT</sequence>
<proteinExistence type="predicted"/>
<gene>
    <name evidence="2" type="ORF">SCF082_LOCUS26732</name>
</gene>
<dbReference type="Proteomes" id="UP001642464">
    <property type="component" value="Unassembled WGS sequence"/>
</dbReference>
<accession>A0ABP0MCG2</accession>
<evidence type="ECO:0000256" key="1">
    <source>
        <dbReference type="SAM" id="MobiDB-lite"/>
    </source>
</evidence>